<comment type="caution">
    <text evidence="4">The sequence shown here is derived from an EMBL/GenBank/DDBJ whole genome shotgun (WGS) entry which is preliminary data.</text>
</comment>
<dbReference type="STRING" id="721133.SAMN05216176_11541"/>
<accession>K2NQW2</accession>
<evidence type="ECO:0000256" key="3">
    <source>
        <dbReference type="ARBA" id="ARBA00023163"/>
    </source>
</evidence>
<evidence type="ECO:0000256" key="2">
    <source>
        <dbReference type="ARBA" id="ARBA00023125"/>
    </source>
</evidence>
<evidence type="ECO:0000313" key="5">
    <source>
        <dbReference type="Proteomes" id="UP000007374"/>
    </source>
</evidence>
<dbReference type="EMBL" id="AMSI01000021">
    <property type="protein sequence ID" value="EKF40234.1"/>
    <property type="molecule type" value="Genomic_DNA"/>
</dbReference>
<dbReference type="OrthoDB" id="8455573at2"/>
<evidence type="ECO:0000313" key="4">
    <source>
        <dbReference type="EMBL" id="EKF40234.1"/>
    </source>
</evidence>
<keyword evidence="2" id="KW-0238">DNA-binding</keyword>
<evidence type="ECO:0008006" key="6">
    <source>
        <dbReference type="Google" id="ProtNLM"/>
    </source>
</evidence>
<evidence type="ECO:0000256" key="1">
    <source>
        <dbReference type="ARBA" id="ARBA00023015"/>
    </source>
</evidence>
<proteinExistence type="predicted"/>
<keyword evidence="5" id="KW-1185">Reference proteome</keyword>
<dbReference type="GO" id="GO:0003677">
    <property type="term" value="F:DNA binding"/>
    <property type="evidence" value="ECO:0007669"/>
    <property type="project" value="UniProtKB-KW"/>
</dbReference>
<name>K2NQW2_9HYPH</name>
<dbReference type="Proteomes" id="UP000007374">
    <property type="component" value="Unassembled WGS sequence"/>
</dbReference>
<dbReference type="AlphaFoldDB" id="K2NQW2"/>
<dbReference type="InterPro" id="IPR008920">
    <property type="entry name" value="TF_FadR/GntR_C"/>
</dbReference>
<reference evidence="4 5" key="1">
    <citation type="journal article" date="2012" name="J. Bacteriol.">
        <title>Genome Sequence of Nitratireductor indicus Type Strain C115.</title>
        <authorList>
            <person name="Lai Q."/>
            <person name="Li G."/>
            <person name="Yu Z."/>
            <person name="Shao Z."/>
        </authorList>
    </citation>
    <scope>NUCLEOTIDE SEQUENCE [LARGE SCALE GENOMIC DNA]</scope>
    <source>
        <strain evidence="4 5">C115</strain>
    </source>
</reference>
<keyword evidence="1" id="KW-0805">Transcription regulation</keyword>
<dbReference type="RefSeq" id="WP_009452619.1">
    <property type="nucleotide sequence ID" value="NZ_AMSI01000021.1"/>
</dbReference>
<dbReference type="SUPFAM" id="SSF48008">
    <property type="entry name" value="GntR ligand-binding domain-like"/>
    <property type="match status" value="1"/>
</dbReference>
<gene>
    <name evidence="4" type="ORF">NA8A_21956</name>
</gene>
<protein>
    <recommendedName>
        <fullName evidence="6">GntR family transcriptional regulator</fullName>
    </recommendedName>
</protein>
<organism evidence="4 5">
    <name type="scientific">Nitratireductor indicus C115</name>
    <dbReference type="NCBI Taxonomy" id="1231190"/>
    <lineage>
        <taxon>Bacteria</taxon>
        <taxon>Pseudomonadati</taxon>
        <taxon>Pseudomonadota</taxon>
        <taxon>Alphaproteobacteria</taxon>
        <taxon>Hyphomicrobiales</taxon>
        <taxon>Phyllobacteriaceae</taxon>
        <taxon>Nitratireductor</taxon>
    </lineage>
</organism>
<keyword evidence="3" id="KW-0804">Transcription</keyword>
<sequence length="165" mass="18519">MNTLIDHSPASAANAMRDEFGMARAILEYSIRENIAGFTLSGLKIPRVIQCWGPGTSLPESADFVLEVAIFQEHLADRITALSQNRKLLEEIWRFNEVSRRFREHELTIPEAASDILDQLANLVNALFAQDVDAALAVLQHCHLRRFDLADAIVPRISQRQAEIA</sequence>